<keyword evidence="2 10" id="KW-0288">FMN</keyword>
<feature type="transmembrane region" description="Helical" evidence="10">
    <location>
        <begin position="6"/>
        <end position="27"/>
    </location>
</feature>
<evidence type="ECO:0000256" key="9">
    <source>
        <dbReference type="ARBA" id="ARBA00023136"/>
    </source>
</evidence>
<dbReference type="InterPro" id="IPR023173">
    <property type="entry name" value="NADPH_Cyt_P450_Rdtase_alpha"/>
</dbReference>
<dbReference type="FunFam" id="1.20.990.10:FF:000001">
    <property type="entry name" value="NADPH--cytochrome P450 reductase"/>
    <property type="match status" value="1"/>
</dbReference>
<dbReference type="PANTHER" id="PTHR19384">
    <property type="entry name" value="NITRIC OXIDE SYNTHASE-RELATED"/>
    <property type="match status" value="1"/>
</dbReference>
<dbReference type="Pfam" id="PF00258">
    <property type="entry name" value="Flavodoxin_1"/>
    <property type="match status" value="1"/>
</dbReference>
<dbReference type="Gene3D" id="3.40.50.360">
    <property type="match status" value="1"/>
</dbReference>
<evidence type="ECO:0000256" key="8">
    <source>
        <dbReference type="ARBA" id="ARBA00023002"/>
    </source>
</evidence>
<dbReference type="Proteomes" id="UP000663879">
    <property type="component" value="Unassembled WGS sequence"/>
</dbReference>
<comment type="similarity">
    <text evidence="10">In the N-terminal section; belongs to the flavodoxin family.</text>
</comment>
<evidence type="ECO:0000256" key="6">
    <source>
        <dbReference type="ARBA" id="ARBA00022857"/>
    </source>
</evidence>
<dbReference type="GO" id="GO:0050661">
    <property type="term" value="F:NADP binding"/>
    <property type="evidence" value="ECO:0007669"/>
    <property type="project" value="UniProtKB-UniRule"/>
</dbReference>
<dbReference type="CDD" id="cd06204">
    <property type="entry name" value="CYPOR"/>
    <property type="match status" value="1"/>
</dbReference>
<evidence type="ECO:0000256" key="2">
    <source>
        <dbReference type="ARBA" id="ARBA00022643"/>
    </source>
</evidence>
<dbReference type="Pfam" id="PF00667">
    <property type="entry name" value="FAD_binding_1"/>
    <property type="match status" value="1"/>
</dbReference>
<dbReference type="PIRSF" id="PIRSF000208">
    <property type="entry name" value="P450R"/>
    <property type="match status" value="1"/>
</dbReference>
<feature type="binding site" evidence="10">
    <location>
        <position position="294"/>
    </location>
    <ligand>
        <name>NADP(+)</name>
        <dbReference type="ChEBI" id="CHEBI:58349"/>
    </ligand>
</feature>
<evidence type="ECO:0000256" key="4">
    <source>
        <dbReference type="ARBA" id="ARBA00022824"/>
    </source>
</evidence>
<dbReference type="Gene3D" id="1.20.990.10">
    <property type="entry name" value="NADPH-cytochrome p450 Reductase, Chain A, domain 3"/>
    <property type="match status" value="1"/>
</dbReference>
<dbReference type="InterPro" id="IPR003097">
    <property type="entry name" value="CysJ-like_FAD-binding"/>
</dbReference>
<dbReference type="GO" id="GO:0005789">
    <property type="term" value="C:endoplasmic reticulum membrane"/>
    <property type="evidence" value="ECO:0007669"/>
    <property type="project" value="UniProtKB-SubCell"/>
</dbReference>
<feature type="domain" description="FAD-binding FR-type" evidence="13">
    <location>
        <begin position="275"/>
        <end position="515"/>
    </location>
</feature>
<feature type="domain" description="Flavodoxin-like" evidence="12">
    <location>
        <begin position="76"/>
        <end position="220"/>
    </location>
</feature>
<dbReference type="AlphaFoldDB" id="A0A814EMW1"/>
<keyword evidence="3 10" id="KW-0812">Transmembrane</keyword>
<dbReference type="PRINTS" id="PR00369">
    <property type="entry name" value="FLAVODOXIN"/>
</dbReference>
<dbReference type="PANTHER" id="PTHR19384:SF17">
    <property type="entry name" value="NADPH--CYTOCHROME P450 REDUCTASE"/>
    <property type="match status" value="1"/>
</dbReference>
<feature type="binding site" evidence="10">
    <location>
        <position position="670"/>
    </location>
    <ligand>
        <name>FAD</name>
        <dbReference type="ChEBI" id="CHEBI:57692"/>
    </ligand>
</feature>
<feature type="binding site" evidence="10">
    <location>
        <position position="204"/>
    </location>
    <ligand>
        <name>FMN</name>
        <dbReference type="ChEBI" id="CHEBI:58210"/>
    </ligand>
</feature>
<keyword evidence="8 10" id="KW-0560">Oxidoreductase</keyword>
<keyword evidence="15" id="KW-1185">Reference proteome</keyword>
<dbReference type="FunFam" id="3.40.50.80:FF:000001">
    <property type="entry name" value="NADPH--cytochrome P450 reductase 1"/>
    <property type="match status" value="1"/>
</dbReference>
<keyword evidence="9 10" id="KW-0472">Membrane</keyword>
<dbReference type="GO" id="GO:0010181">
    <property type="term" value="F:FMN binding"/>
    <property type="evidence" value="ECO:0007669"/>
    <property type="project" value="UniProtKB-UniRule"/>
</dbReference>
<dbReference type="InterPro" id="IPR029039">
    <property type="entry name" value="Flavoprotein-like_sf"/>
</dbReference>
<dbReference type="OrthoDB" id="1856718at2759"/>
<evidence type="ECO:0000313" key="15">
    <source>
        <dbReference type="Proteomes" id="UP000663879"/>
    </source>
</evidence>
<dbReference type="InterPro" id="IPR001433">
    <property type="entry name" value="OxRdtase_FAD/NAD-bd"/>
</dbReference>
<dbReference type="PRINTS" id="PR00371">
    <property type="entry name" value="FPNCR"/>
</dbReference>
<evidence type="ECO:0000313" key="14">
    <source>
        <dbReference type="EMBL" id="CAF0969736.1"/>
    </source>
</evidence>
<accession>A0A814EMW1</accession>
<dbReference type="InterPro" id="IPR023208">
    <property type="entry name" value="P450R"/>
</dbReference>
<dbReference type="GO" id="GO:0003958">
    <property type="term" value="F:NADPH-hemoprotein reductase activity"/>
    <property type="evidence" value="ECO:0007669"/>
    <property type="project" value="UniProtKB-UniRule"/>
</dbReference>
<dbReference type="SUPFAM" id="SSF52218">
    <property type="entry name" value="Flavoproteins"/>
    <property type="match status" value="1"/>
</dbReference>
<dbReference type="SUPFAM" id="SSF52343">
    <property type="entry name" value="Ferredoxin reductase-like, C-terminal NADP-linked domain"/>
    <property type="match status" value="1"/>
</dbReference>
<keyword evidence="4 10" id="KW-0256">Endoplasmic reticulum</keyword>
<dbReference type="GO" id="GO:0009725">
    <property type="term" value="P:response to hormone"/>
    <property type="evidence" value="ECO:0007669"/>
    <property type="project" value="TreeGrafter"/>
</dbReference>
<dbReference type="InterPro" id="IPR008254">
    <property type="entry name" value="Flavodoxin/NO_synth"/>
</dbReference>
<dbReference type="InterPro" id="IPR017927">
    <property type="entry name" value="FAD-bd_FR_type"/>
</dbReference>
<feature type="binding site" evidence="10">
    <location>
        <begin position="134"/>
        <end position="137"/>
    </location>
    <ligand>
        <name>FMN</name>
        <dbReference type="ChEBI" id="CHEBI:58210"/>
    </ligand>
</feature>
<dbReference type="GO" id="GO:0005829">
    <property type="term" value="C:cytosol"/>
    <property type="evidence" value="ECO:0007669"/>
    <property type="project" value="TreeGrafter"/>
</dbReference>
<evidence type="ECO:0000256" key="10">
    <source>
        <dbReference type="HAMAP-Rule" id="MF_03212"/>
    </source>
</evidence>
<dbReference type="PROSITE" id="PS51384">
    <property type="entry name" value="FAD_FR"/>
    <property type="match status" value="1"/>
</dbReference>
<evidence type="ECO:0000256" key="1">
    <source>
        <dbReference type="ARBA" id="ARBA00022630"/>
    </source>
</evidence>
<evidence type="ECO:0000256" key="11">
    <source>
        <dbReference type="PIRNR" id="PIRNR000208"/>
    </source>
</evidence>
<gene>
    <name evidence="14" type="ORF">OXX778_LOCUS14856</name>
</gene>
<feature type="binding site" evidence="10">
    <location>
        <begin position="450"/>
        <end position="453"/>
    </location>
    <ligand>
        <name>FAD</name>
        <dbReference type="ChEBI" id="CHEBI:57692"/>
    </ligand>
</feature>
<feature type="binding site" evidence="10">
    <location>
        <begin position="596"/>
        <end position="600"/>
    </location>
    <ligand>
        <name>NADP(+)</name>
        <dbReference type="ChEBI" id="CHEBI:58349"/>
    </ligand>
</feature>
<dbReference type="EC" id="1.6.2.4" evidence="10 11"/>
<proteinExistence type="inferred from homology"/>
<evidence type="ECO:0000259" key="12">
    <source>
        <dbReference type="PROSITE" id="PS50902"/>
    </source>
</evidence>
<dbReference type="HAMAP" id="MF_03212">
    <property type="entry name" value="NCPR"/>
    <property type="match status" value="1"/>
</dbReference>
<keyword evidence="5 10" id="KW-0274">FAD</keyword>
<dbReference type="SUPFAM" id="SSF63380">
    <property type="entry name" value="Riboflavin synthase domain-like"/>
    <property type="match status" value="1"/>
</dbReference>
<dbReference type="GO" id="GO:0050660">
    <property type="term" value="F:flavin adenine dinucleotide binding"/>
    <property type="evidence" value="ECO:0007669"/>
    <property type="project" value="UniProtKB-UniRule"/>
</dbReference>
<keyword evidence="6 10" id="KW-0521">NADP</keyword>
<keyword evidence="7 10" id="KW-1133">Transmembrane helix</keyword>
<feature type="binding site" evidence="10">
    <location>
        <position position="529"/>
    </location>
    <ligand>
        <name>NADP(+)</name>
        <dbReference type="ChEBI" id="CHEBI:58349"/>
    </ligand>
</feature>
<dbReference type="Gene3D" id="3.40.50.80">
    <property type="entry name" value="Nucleotide-binding domain of ferredoxin-NADP reductase (FNR) module"/>
    <property type="match status" value="1"/>
</dbReference>
<comment type="subcellular location">
    <subcellularLocation>
        <location evidence="10">Endoplasmic reticulum membrane</location>
        <topology evidence="10">Single-pass membrane protein</topology>
        <orientation evidence="10">Cytoplasmic side</orientation>
    </subcellularLocation>
</comment>
<comment type="similarity">
    <text evidence="10">Belongs to the NADPH--cytochrome P450 reductase family.</text>
</comment>
<comment type="caution">
    <text evidence="10">Lacks conserved residue(s) required for the propagation of feature annotation.</text>
</comment>
<feature type="binding site" evidence="10">
    <location>
        <position position="632"/>
    </location>
    <ligand>
        <name>NADP(+)</name>
        <dbReference type="ChEBI" id="CHEBI:58349"/>
    </ligand>
</feature>
<comment type="similarity">
    <text evidence="10 11">In the C-terminal section; belongs to the flavoprotein pyridine nucleotide cytochrome reductase family.</text>
</comment>
<feature type="binding site" evidence="10">
    <location>
        <position position="474"/>
    </location>
    <ligand>
        <name>FAD</name>
        <dbReference type="ChEBI" id="CHEBI:57692"/>
    </ligand>
</feature>
<feature type="binding site" evidence="10">
    <location>
        <begin position="590"/>
        <end position="591"/>
    </location>
    <ligand>
        <name>NADP(+)</name>
        <dbReference type="ChEBI" id="CHEBI:58349"/>
    </ligand>
</feature>
<evidence type="ECO:0000259" key="13">
    <source>
        <dbReference type="PROSITE" id="PS51384"/>
    </source>
</evidence>
<dbReference type="InterPro" id="IPR001709">
    <property type="entry name" value="Flavoprot_Pyr_Nucl_cyt_Rdtase"/>
</dbReference>
<feature type="binding site" evidence="10">
    <location>
        <begin position="169"/>
        <end position="178"/>
    </location>
    <ligand>
        <name>FMN</name>
        <dbReference type="ChEBI" id="CHEBI:58210"/>
    </ligand>
</feature>
<keyword evidence="1 10" id="KW-0285">Flavoprotein</keyword>
<reference evidence="14" key="1">
    <citation type="submission" date="2021-02" db="EMBL/GenBank/DDBJ databases">
        <authorList>
            <person name="Nowell W R."/>
        </authorList>
    </citation>
    <scope>NUCLEOTIDE SEQUENCE</scope>
    <source>
        <strain evidence="14">Ploen Becks lab</strain>
    </source>
</reference>
<evidence type="ECO:0000256" key="3">
    <source>
        <dbReference type="ARBA" id="ARBA00022692"/>
    </source>
</evidence>
<dbReference type="InterPro" id="IPR001094">
    <property type="entry name" value="Flavdoxin-like"/>
</dbReference>
<dbReference type="Pfam" id="PF00175">
    <property type="entry name" value="NAD_binding_1"/>
    <property type="match status" value="1"/>
</dbReference>
<dbReference type="PROSITE" id="PS50902">
    <property type="entry name" value="FLAVODOXIN_LIKE"/>
    <property type="match status" value="1"/>
</dbReference>
<feature type="binding site" evidence="10">
    <location>
        <begin position="82"/>
        <end position="87"/>
    </location>
    <ligand>
        <name>FMN</name>
        <dbReference type="ChEBI" id="CHEBI:58210"/>
    </ligand>
</feature>
<comment type="cofactor">
    <cofactor evidence="10">
        <name>FMN</name>
        <dbReference type="ChEBI" id="CHEBI:58210"/>
    </cofactor>
    <text evidence="10">Binds 1 FMN per monomer.</text>
</comment>
<comment type="function">
    <text evidence="10">This enzyme is required for electron transfer from NADP to cytochrome P450 in microsomes. It can also provide electron transfer to heme oxygenase and cytochrome B5.</text>
</comment>
<comment type="catalytic activity">
    <reaction evidence="10 11">
        <text>2 oxidized [cytochrome P450] + NADPH = 2 reduced [cytochrome P450] + NADP(+) + H(+)</text>
        <dbReference type="Rhea" id="RHEA:24040"/>
        <dbReference type="Rhea" id="RHEA-COMP:14627"/>
        <dbReference type="Rhea" id="RHEA-COMP:14628"/>
        <dbReference type="ChEBI" id="CHEBI:15378"/>
        <dbReference type="ChEBI" id="CHEBI:55376"/>
        <dbReference type="ChEBI" id="CHEBI:57783"/>
        <dbReference type="ChEBI" id="CHEBI:58349"/>
        <dbReference type="ChEBI" id="CHEBI:60344"/>
        <dbReference type="EC" id="1.6.2.4"/>
    </reaction>
</comment>
<sequence>MFNLNMVGYTDIIMIGGITAIAVYLWVSSKTKQTTTMVDLKKLKVLPSNVEDNSGAKGASSEKGLIEKMKSSGKTIVIFFGSQTGTGEEFAQRLAKNCRLYGLKALVVDPEEIDLEDLQRLNEIENSIAIFIMATYGEGDPTDNAQELYDYLQRGEWDLKGLKYGVFGLGNKTYEHYNEIGKYFDKRLEELNGSRLIPLGLGDDDVNIEEDFVTWMDKFWPIVCEYYGISASEQDISMRQYKLLNIDDVPEEKIFKGEVHRLNSYNRQKPPFDTKNPFMAPISVKYNLFKGTDRKCLHIELDITGSRLRYEAGDHVAVYPANDAELVDKIGKLLNVDLDQTFSLINIEEDATKKHPFPCPTTFRTALTYYLDITSLPTTQLLKELAQYANDENEKKSLQLMASASEEGKAHYNSFIRDEHTDLVNLLEKMTSLKPPIDHVMELLPRLQARYYSISSSPKVHPNTIHITCTVVEYETKDGRQCKGVTTNWLLNKPVLDDLKSKVPIFVRKSQFRLPFKFQTSVIMIGPGTGLAPFRGFLQERDYYRKEGRLVGKSLLYYGCRKRTEDYLYQEELEEYEKNGTLTKLNVAFSRDQAEKVYVTHLLRKDSNLLWNIIKEGGHIYVCGDAKNMARDVHDLLIDLCEKEGGMGKTQAVQYVKDLGQKSRYVLDVWS</sequence>
<dbReference type="InterPro" id="IPR039261">
    <property type="entry name" value="FNR_nucleotide-bd"/>
</dbReference>
<evidence type="ECO:0000256" key="7">
    <source>
        <dbReference type="ARBA" id="ARBA00022989"/>
    </source>
</evidence>
<dbReference type="Gene3D" id="2.40.30.10">
    <property type="entry name" value="Translation factors"/>
    <property type="match status" value="1"/>
</dbReference>
<protein>
    <recommendedName>
        <fullName evidence="10 11">NADPH--cytochrome P450 reductase</fullName>
        <shortName evidence="10">CPR</shortName>
        <shortName evidence="10">P450R</shortName>
        <ecNumber evidence="10 11">1.6.2.4</ecNumber>
    </recommendedName>
</protein>
<name>A0A814EMW1_9BILA</name>
<comment type="cofactor">
    <cofactor evidence="10">
        <name>FAD</name>
        <dbReference type="ChEBI" id="CHEBI:57692"/>
    </cofactor>
    <text evidence="10">Binds 1 FAD per monomer.</text>
</comment>
<feature type="binding site" evidence="10">
    <location>
        <begin position="484"/>
        <end position="487"/>
    </location>
    <ligand>
        <name>FAD</name>
        <dbReference type="ChEBI" id="CHEBI:57692"/>
    </ligand>
</feature>
<comment type="caution">
    <text evidence="14">The sequence shown here is derived from an EMBL/GenBank/DDBJ whole genome shotgun (WGS) entry which is preliminary data.</text>
</comment>
<evidence type="ECO:0000256" key="5">
    <source>
        <dbReference type="ARBA" id="ARBA00022827"/>
    </source>
</evidence>
<dbReference type="EMBL" id="CAJNOC010003144">
    <property type="protein sequence ID" value="CAF0969736.1"/>
    <property type="molecule type" value="Genomic_DNA"/>
</dbReference>
<dbReference type="InterPro" id="IPR017938">
    <property type="entry name" value="Riboflavin_synthase-like_b-brl"/>
</dbReference>
<organism evidence="14 15">
    <name type="scientific">Brachionus calyciflorus</name>
    <dbReference type="NCBI Taxonomy" id="104777"/>
    <lineage>
        <taxon>Eukaryota</taxon>
        <taxon>Metazoa</taxon>
        <taxon>Spiralia</taxon>
        <taxon>Gnathifera</taxon>
        <taxon>Rotifera</taxon>
        <taxon>Eurotatoria</taxon>
        <taxon>Monogononta</taxon>
        <taxon>Pseudotrocha</taxon>
        <taxon>Ploima</taxon>
        <taxon>Brachionidae</taxon>
        <taxon>Brachionus</taxon>
    </lineage>
</organism>